<protein>
    <recommendedName>
        <fullName evidence="4">ArsR family transcriptional regulator</fullName>
    </recommendedName>
</protein>
<reference evidence="2 3" key="1">
    <citation type="journal article" date="2014" name="PLoS Genet.">
        <title>Phylogenetically driven sequencing of extremely halophilic archaea reveals strategies for static and dynamic osmo-response.</title>
        <authorList>
            <person name="Becker E.A."/>
            <person name="Seitzer P.M."/>
            <person name="Tritt A."/>
            <person name="Larsen D."/>
            <person name="Krusor M."/>
            <person name="Yao A.I."/>
            <person name="Wu D."/>
            <person name="Madern D."/>
            <person name="Eisen J.A."/>
            <person name="Darling A.E."/>
            <person name="Facciotti M.T."/>
        </authorList>
    </citation>
    <scope>NUCLEOTIDE SEQUENCE [LARGE SCALE GENOMIC DNA]</scope>
    <source>
        <strain evidence="2 3">JCM 13560</strain>
    </source>
</reference>
<dbReference type="AlphaFoldDB" id="M0PBV5"/>
<evidence type="ECO:0000313" key="3">
    <source>
        <dbReference type="Proteomes" id="UP000011575"/>
    </source>
</evidence>
<feature type="compositionally biased region" description="Acidic residues" evidence="1">
    <location>
        <begin position="105"/>
        <end position="119"/>
    </location>
</feature>
<evidence type="ECO:0008006" key="4">
    <source>
        <dbReference type="Google" id="ProtNLM"/>
    </source>
</evidence>
<dbReference type="STRING" id="1230454.C461_07969"/>
<sequence length="119" mass="12412">MIRNTSTSRPAAATEPDRWRVIAGLADGTVETVADLNLRGSADDIAAELREQHLPALEEAGYIEWDREAGTIEPGPNFEEAAAHVSDLPTPNLGATGDGGVVDGDATESDTAEGEPADD</sequence>
<dbReference type="RefSeq" id="WP_008000176.1">
    <property type="nucleotide sequence ID" value="NZ_AOJI01000022.1"/>
</dbReference>
<dbReference type="Proteomes" id="UP000011575">
    <property type="component" value="Unassembled WGS sequence"/>
</dbReference>
<keyword evidence="3" id="KW-1185">Reference proteome</keyword>
<dbReference type="EMBL" id="AOJI01000022">
    <property type="protein sequence ID" value="EMA67647.1"/>
    <property type="molecule type" value="Genomic_DNA"/>
</dbReference>
<dbReference type="PATRIC" id="fig|1230454.4.peg.1609"/>
<gene>
    <name evidence="2" type="ORF">C461_07969</name>
</gene>
<name>M0PBV5_9EURY</name>
<organism evidence="2 3">
    <name type="scientific">Halorubrum aidingense JCM 13560</name>
    <dbReference type="NCBI Taxonomy" id="1230454"/>
    <lineage>
        <taxon>Archaea</taxon>
        <taxon>Methanobacteriati</taxon>
        <taxon>Methanobacteriota</taxon>
        <taxon>Stenosarchaea group</taxon>
        <taxon>Halobacteria</taxon>
        <taxon>Halobacteriales</taxon>
        <taxon>Haloferacaceae</taxon>
        <taxon>Halorubrum</taxon>
    </lineage>
</organism>
<evidence type="ECO:0000256" key="1">
    <source>
        <dbReference type="SAM" id="MobiDB-lite"/>
    </source>
</evidence>
<proteinExistence type="predicted"/>
<evidence type="ECO:0000313" key="2">
    <source>
        <dbReference type="EMBL" id="EMA67647.1"/>
    </source>
</evidence>
<accession>M0PBV5</accession>
<comment type="caution">
    <text evidence="2">The sequence shown here is derived from an EMBL/GenBank/DDBJ whole genome shotgun (WGS) entry which is preliminary data.</text>
</comment>
<feature type="region of interest" description="Disordered" evidence="1">
    <location>
        <begin position="87"/>
        <end position="119"/>
    </location>
</feature>